<dbReference type="GO" id="GO:0022857">
    <property type="term" value="F:transmembrane transporter activity"/>
    <property type="evidence" value="ECO:0007669"/>
    <property type="project" value="InterPro"/>
</dbReference>
<feature type="transmembrane region" description="Helical" evidence="7">
    <location>
        <begin position="155"/>
        <end position="173"/>
    </location>
</feature>
<feature type="compositionally biased region" description="Polar residues" evidence="6">
    <location>
        <begin position="8"/>
        <end position="34"/>
    </location>
</feature>
<evidence type="ECO:0000256" key="7">
    <source>
        <dbReference type="SAM" id="Phobius"/>
    </source>
</evidence>
<reference evidence="9" key="1">
    <citation type="submission" date="2023-02" db="EMBL/GenBank/DDBJ databases">
        <title>Identification and recombinant expression of a fungal hydrolase from Papiliotrema laurentii that hydrolyzes apple cutin and clears colloidal polyester polyurethane.</title>
        <authorList>
            <consortium name="DOE Joint Genome Institute"/>
            <person name="Roman V.A."/>
            <person name="Bojanowski C."/>
            <person name="Crable B.R."/>
            <person name="Wagner D.N."/>
            <person name="Hung C.S."/>
            <person name="Nadeau L.J."/>
            <person name="Schratz L."/>
            <person name="Haridas S."/>
            <person name="Pangilinan J."/>
            <person name="Lipzen A."/>
            <person name="Na H."/>
            <person name="Yan M."/>
            <person name="Ng V."/>
            <person name="Grigoriev I.V."/>
            <person name="Spatafora J.W."/>
            <person name="Barlow D."/>
            <person name="Biffinger J."/>
            <person name="Kelley-Loughnane N."/>
            <person name="Varaljay V.A."/>
            <person name="Crookes-Goodson W.J."/>
        </authorList>
    </citation>
    <scope>NUCLEOTIDE SEQUENCE</scope>
    <source>
        <strain evidence="9">5307AH</strain>
    </source>
</reference>
<dbReference type="InterPro" id="IPR036259">
    <property type="entry name" value="MFS_trans_sf"/>
</dbReference>
<feature type="transmembrane region" description="Helical" evidence="7">
    <location>
        <begin position="356"/>
        <end position="378"/>
    </location>
</feature>
<evidence type="ECO:0000259" key="8">
    <source>
        <dbReference type="PROSITE" id="PS50850"/>
    </source>
</evidence>
<keyword evidence="10" id="KW-1185">Reference proteome</keyword>
<proteinExistence type="predicted"/>
<dbReference type="PROSITE" id="PS51257">
    <property type="entry name" value="PROKAR_LIPOPROTEIN"/>
    <property type="match status" value="1"/>
</dbReference>
<evidence type="ECO:0000256" key="2">
    <source>
        <dbReference type="ARBA" id="ARBA00022448"/>
    </source>
</evidence>
<dbReference type="Pfam" id="PF07690">
    <property type="entry name" value="MFS_1"/>
    <property type="match status" value="1"/>
</dbReference>
<organism evidence="9 10">
    <name type="scientific">Papiliotrema laurentii</name>
    <name type="common">Cryptococcus laurentii</name>
    <dbReference type="NCBI Taxonomy" id="5418"/>
    <lineage>
        <taxon>Eukaryota</taxon>
        <taxon>Fungi</taxon>
        <taxon>Dikarya</taxon>
        <taxon>Basidiomycota</taxon>
        <taxon>Agaricomycotina</taxon>
        <taxon>Tremellomycetes</taxon>
        <taxon>Tremellales</taxon>
        <taxon>Rhynchogastremaceae</taxon>
        <taxon>Papiliotrema</taxon>
    </lineage>
</organism>
<feature type="transmembrane region" description="Helical" evidence="7">
    <location>
        <begin position="122"/>
        <end position="143"/>
    </location>
</feature>
<keyword evidence="5 7" id="KW-0472">Membrane</keyword>
<dbReference type="PANTHER" id="PTHR42718">
    <property type="entry name" value="MAJOR FACILITATOR SUPERFAMILY MULTIDRUG TRANSPORTER MFSC"/>
    <property type="match status" value="1"/>
</dbReference>
<dbReference type="InterPro" id="IPR011701">
    <property type="entry name" value="MFS"/>
</dbReference>
<dbReference type="Proteomes" id="UP001182556">
    <property type="component" value="Unassembled WGS sequence"/>
</dbReference>
<dbReference type="EMBL" id="JAODAN010000003">
    <property type="protein sequence ID" value="KAK1925959.1"/>
    <property type="molecule type" value="Genomic_DNA"/>
</dbReference>
<feature type="transmembrane region" description="Helical" evidence="7">
    <location>
        <begin position="422"/>
        <end position="440"/>
    </location>
</feature>
<feature type="transmembrane region" description="Helical" evidence="7">
    <location>
        <begin position="452"/>
        <end position="474"/>
    </location>
</feature>
<dbReference type="PROSITE" id="PS50850">
    <property type="entry name" value="MFS"/>
    <property type="match status" value="1"/>
</dbReference>
<evidence type="ECO:0000313" key="10">
    <source>
        <dbReference type="Proteomes" id="UP001182556"/>
    </source>
</evidence>
<dbReference type="InterPro" id="IPR020846">
    <property type="entry name" value="MFS_dom"/>
</dbReference>
<feature type="transmembrane region" description="Helical" evidence="7">
    <location>
        <begin position="390"/>
        <end position="410"/>
    </location>
</feature>
<evidence type="ECO:0000256" key="4">
    <source>
        <dbReference type="ARBA" id="ARBA00022989"/>
    </source>
</evidence>
<name>A0AAD9L868_PAPLA</name>
<evidence type="ECO:0000256" key="6">
    <source>
        <dbReference type="SAM" id="MobiDB-lite"/>
    </source>
</evidence>
<keyword evidence="3 7" id="KW-0812">Transmembrane</keyword>
<accession>A0AAD9L868</accession>
<protein>
    <submittedName>
        <fullName evidence="9">Major facilitator superfamily domain-containing protein</fullName>
    </submittedName>
</protein>
<feature type="transmembrane region" description="Helical" evidence="7">
    <location>
        <begin position="318"/>
        <end position="335"/>
    </location>
</feature>
<comment type="subcellular location">
    <subcellularLocation>
        <location evidence="1">Membrane</location>
        <topology evidence="1">Multi-pass membrane protein</topology>
    </subcellularLocation>
</comment>
<feature type="domain" description="Major facilitator superfamily (MFS) profile" evidence="8">
    <location>
        <begin position="89"/>
        <end position="551"/>
    </location>
</feature>
<evidence type="ECO:0000256" key="5">
    <source>
        <dbReference type="ARBA" id="ARBA00023136"/>
    </source>
</evidence>
<keyword evidence="4 7" id="KW-1133">Transmembrane helix</keyword>
<evidence type="ECO:0000313" key="9">
    <source>
        <dbReference type="EMBL" id="KAK1925959.1"/>
    </source>
</evidence>
<feature type="transmembrane region" description="Helical" evidence="7">
    <location>
        <begin position="486"/>
        <end position="505"/>
    </location>
</feature>
<keyword evidence="2" id="KW-0813">Transport</keyword>
<gene>
    <name evidence="9" type="ORF">DB88DRAFT_485746</name>
</gene>
<evidence type="ECO:0000256" key="3">
    <source>
        <dbReference type="ARBA" id="ARBA00022692"/>
    </source>
</evidence>
<feature type="region of interest" description="Disordered" evidence="6">
    <location>
        <begin position="1"/>
        <end position="54"/>
    </location>
</feature>
<dbReference type="SUPFAM" id="SSF103473">
    <property type="entry name" value="MFS general substrate transporter"/>
    <property type="match status" value="2"/>
</dbReference>
<evidence type="ECO:0000256" key="1">
    <source>
        <dbReference type="ARBA" id="ARBA00004141"/>
    </source>
</evidence>
<feature type="transmembrane region" description="Helical" evidence="7">
    <location>
        <begin position="290"/>
        <end position="312"/>
    </location>
</feature>
<feature type="transmembrane region" description="Helical" evidence="7">
    <location>
        <begin position="249"/>
        <end position="269"/>
    </location>
</feature>
<dbReference type="Gene3D" id="1.20.1250.20">
    <property type="entry name" value="MFS general substrate transporter like domains"/>
    <property type="match status" value="2"/>
</dbReference>
<sequence length="561" mass="61540">MKIDNDLEPSQTRPRGLSQTNSHYGSAAIATSCQPPLPIYPHSDEEETSPRPDKDTYEALERYSTRGSGPGNDGPTIDEPLTKRKKSILLALFCLGVFMDVLCVCAFYILLTPVSEELDIEFTQQTWIVTSFGLTFASFLLFWGRFADLYSPKPVFYGSFLTFGVLNLIVSFLDDKFSFLILRALAGVSAAALIPASYRLITAVFEKHELPRAFTVYSLSGSMAGACGVMFGGLVMLIPNGGQMMGWRWFFRITSLIVIPTSIWSIWYIPKPRGNFAKEKGKWKRLDIPGTFLILSSILFFILSLTMGASYGWSDAKFIAPLVISVVLFPTFFIWEARIPADDALIPPATWKARNFTMWILLSMYGYAWWTCNQIPMIEVFVNEQGDAPIVAAARLLPSGAFSIMSSFILIKYPRFSTKPRLGFTLGQLGGMLGYGLFILTDGKTGNNYYKFYLPGLAIGSFFNNVSCTCVMVGAMTAAPPESAGVVGGLVQAAIQAGNVIALTIQAGLLTIHPGGVSDFSNVTASFAFMIGWGGACLAGFWIFFRPPPSKRDGEAVVAMH</sequence>
<feature type="transmembrane region" description="Helical" evidence="7">
    <location>
        <begin position="213"/>
        <end position="237"/>
    </location>
</feature>
<feature type="transmembrane region" description="Helical" evidence="7">
    <location>
        <begin position="525"/>
        <end position="545"/>
    </location>
</feature>
<dbReference type="GO" id="GO:0016020">
    <property type="term" value="C:membrane"/>
    <property type="evidence" value="ECO:0007669"/>
    <property type="project" value="UniProtKB-SubCell"/>
</dbReference>
<dbReference type="AlphaFoldDB" id="A0AAD9L868"/>
<comment type="caution">
    <text evidence="9">The sequence shown here is derived from an EMBL/GenBank/DDBJ whole genome shotgun (WGS) entry which is preliminary data.</text>
</comment>
<dbReference type="PANTHER" id="PTHR42718:SF9">
    <property type="entry name" value="MAJOR FACILITATOR SUPERFAMILY MULTIDRUG TRANSPORTER MFSC"/>
    <property type="match status" value="1"/>
</dbReference>
<feature type="transmembrane region" description="Helical" evidence="7">
    <location>
        <begin position="179"/>
        <end position="201"/>
    </location>
</feature>
<feature type="transmembrane region" description="Helical" evidence="7">
    <location>
        <begin position="88"/>
        <end position="110"/>
    </location>
</feature>